<evidence type="ECO:0000313" key="2">
    <source>
        <dbReference type="EMBL" id="MCC4232803.1"/>
    </source>
</evidence>
<organism evidence="2 3">
    <name type="scientific">Sphingobium soli</name>
    <dbReference type="NCBI Taxonomy" id="1591116"/>
    <lineage>
        <taxon>Bacteria</taxon>
        <taxon>Pseudomonadati</taxon>
        <taxon>Pseudomonadota</taxon>
        <taxon>Alphaproteobacteria</taxon>
        <taxon>Sphingomonadales</taxon>
        <taxon>Sphingomonadaceae</taxon>
        <taxon>Sphingobium</taxon>
    </lineage>
</organism>
<proteinExistence type="predicted"/>
<dbReference type="EMBL" id="JAJGNP010000005">
    <property type="protein sequence ID" value="MCC4232803.1"/>
    <property type="molecule type" value="Genomic_DNA"/>
</dbReference>
<evidence type="ECO:0000313" key="3">
    <source>
        <dbReference type="Proteomes" id="UP001198830"/>
    </source>
</evidence>
<name>A0ABS8H6Q7_9SPHN</name>
<reference evidence="2 3" key="1">
    <citation type="submission" date="2021-10" db="EMBL/GenBank/DDBJ databases">
        <title>The diversity and Nitrogen Metabolism of Culturable Nitrate-Utilizing Bacteria Within the Oxygen Minimum Zone of the Changjiang (Yangtze River)Estuary.</title>
        <authorList>
            <person name="Zhang D."/>
            <person name="Zheng J."/>
            <person name="Liu S."/>
            <person name="He W."/>
        </authorList>
    </citation>
    <scope>NUCLEOTIDE SEQUENCE [LARGE SCALE GENOMIC DNA]</scope>
    <source>
        <strain evidence="2 3">FXH275-2</strain>
    </source>
</reference>
<accession>A0ABS8H6Q7</accession>
<gene>
    <name evidence="2" type="ORF">LL253_08880</name>
</gene>
<protein>
    <recommendedName>
        <fullName evidence="4">DUF541 domain-containing protein</fullName>
    </recommendedName>
</protein>
<sequence length="230" mass="24404">MSFRSALRTSLCSLSIALMPLAAQPAAAQFYWSPPDMSAPAFTDSNAAIALGLPGATADEIKAGLAWNLRAALNVAALQCQFEPTLLTVDNYNAMIAHHDAELDAAQATLLAYFQRTAGKGRAGQSAADMYNTRIYSGYSTVQAQKGFCQEAGVVGRQAIFADRGALADVARTGLASIKKSLIQAGEQYYGMPGDDYAVALPSFDPKCWKKGVLEPVCHQAYNEKVGATP</sequence>
<keyword evidence="3" id="KW-1185">Reference proteome</keyword>
<feature type="chain" id="PRO_5046190354" description="DUF541 domain-containing protein" evidence="1">
    <location>
        <begin position="29"/>
        <end position="230"/>
    </location>
</feature>
<comment type="caution">
    <text evidence="2">The sequence shown here is derived from an EMBL/GenBank/DDBJ whole genome shotgun (WGS) entry which is preliminary data.</text>
</comment>
<evidence type="ECO:0008006" key="4">
    <source>
        <dbReference type="Google" id="ProtNLM"/>
    </source>
</evidence>
<dbReference type="RefSeq" id="WP_228226957.1">
    <property type="nucleotide sequence ID" value="NZ_JAJGNP010000005.1"/>
</dbReference>
<evidence type="ECO:0000256" key="1">
    <source>
        <dbReference type="SAM" id="SignalP"/>
    </source>
</evidence>
<feature type="signal peptide" evidence="1">
    <location>
        <begin position="1"/>
        <end position="28"/>
    </location>
</feature>
<keyword evidence="1" id="KW-0732">Signal</keyword>
<dbReference type="Proteomes" id="UP001198830">
    <property type="component" value="Unassembled WGS sequence"/>
</dbReference>